<comment type="caution">
    <text evidence="2">The sequence shown here is derived from an EMBL/GenBank/DDBJ whole genome shotgun (WGS) entry which is preliminary data.</text>
</comment>
<dbReference type="EMBL" id="CAICTM010000218">
    <property type="protein sequence ID" value="CAB9505120.1"/>
    <property type="molecule type" value="Genomic_DNA"/>
</dbReference>
<keyword evidence="3" id="KW-1185">Reference proteome</keyword>
<name>A0A9N8HAC9_9STRA</name>
<reference evidence="2" key="1">
    <citation type="submission" date="2020-06" db="EMBL/GenBank/DDBJ databases">
        <authorList>
            <consortium name="Plant Systems Biology data submission"/>
        </authorList>
    </citation>
    <scope>NUCLEOTIDE SEQUENCE</scope>
    <source>
        <strain evidence="2">D6</strain>
    </source>
</reference>
<proteinExistence type="predicted"/>
<dbReference type="AlphaFoldDB" id="A0A9N8HAC9"/>
<dbReference type="OrthoDB" id="45867at2759"/>
<protein>
    <submittedName>
        <fullName evidence="2">Uncharacterized protein</fullName>
    </submittedName>
</protein>
<accession>A0A9N8HAC9</accession>
<sequence>MPPSRPPVSVKMTFWIGSSSDDDEEPRQQKTFSQDQGTQPARLGLPPGVEPTKPSAGSYDYSGMHDHGPLVPPREGGEMAQLIGCVQAAKQYSIGNMTDKTVSRKFYEGTGRLIAMDR</sequence>
<organism evidence="2 3">
    <name type="scientific">Seminavis robusta</name>
    <dbReference type="NCBI Taxonomy" id="568900"/>
    <lineage>
        <taxon>Eukaryota</taxon>
        <taxon>Sar</taxon>
        <taxon>Stramenopiles</taxon>
        <taxon>Ochrophyta</taxon>
        <taxon>Bacillariophyta</taxon>
        <taxon>Bacillariophyceae</taxon>
        <taxon>Bacillariophycidae</taxon>
        <taxon>Naviculales</taxon>
        <taxon>Naviculaceae</taxon>
        <taxon>Seminavis</taxon>
    </lineage>
</organism>
<evidence type="ECO:0000313" key="2">
    <source>
        <dbReference type="EMBL" id="CAB9505120.1"/>
    </source>
</evidence>
<feature type="compositionally biased region" description="Polar residues" evidence="1">
    <location>
        <begin position="29"/>
        <end position="39"/>
    </location>
</feature>
<feature type="region of interest" description="Disordered" evidence="1">
    <location>
        <begin position="1"/>
        <end position="76"/>
    </location>
</feature>
<evidence type="ECO:0000256" key="1">
    <source>
        <dbReference type="SAM" id="MobiDB-lite"/>
    </source>
</evidence>
<dbReference type="Proteomes" id="UP001153069">
    <property type="component" value="Unassembled WGS sequence"/>
</dbReference>
<evidence type="ECO:0000313" key="3">
    <source>
        <dbReference type="Proteomes" id="UP001153069"/>
    </source>
</evidence>
<gene>
    <name evidence="2" type="ORF">SEMRO_219_G090460.1</name>
</gene>